<name>A0A1I6AJH6_9PSEU</name>
<dbReference type="GO" id="GO:0008757">
    <property type="term" value="F:S-adenosylmethionine-dependent methyltransferase activity"/>
    <property type="evidence" value="ECO:0007669"/>
    <property type="project" value="InterPro"/>
</dbReference>
<dbReference type="OrthoDB" id="9769602at2"/>
<dbReference type="AlphaFoldDB" id="A0A1I6AJH6"/>
<keyword evidence="2" id="KW-0489">Methyltransferase</keyword>
<dbReference type="Proteomes" id="UP000199137">
    <property type="component" value="Unassembled WGS sequence"/>
</dbReference>
<dbReference type="STRING" id="112413.SAMN05421854_11984"/>
<dbReference type="InterPro" id="IPR050508">
    <property type="entry name" value="Methyltransf_Superfamily"/>
</dbReference>
<sequence>MLIPPLPAGIPAVAGYERLLRSEAFAVVERYSDRFLARHWTALRPYRRKWVPDPLHQWSRQWEYPFVVSRMPDRPARVLDAGSGVTFLPFLIAETAPDADVWCCDQDASLASVFDAVDGPIRFTVADLHELPYESGSFDVVCCVSVLEHTDRQEEIVAEFHRVLRPGGRLILTADLPPDPPLVDEAVQVLSVLAAGFSDDDGADVAADLALPDRLTTSYAAKLDRRLLPWRHPLLYRLGCLATGQGLVPFPPPITVACLSLTKRR</sequence>
<protein>
    <submittedName>
        <fullName evidence="2">Methyltransferase domain-containing protein</fullName>
    </submittedName>
</protein>
<dbReference type="RefSeq" id="WP_093576816.1">
    <property type="nucleotide sequence ID" value="NZ_FOWC01000019.1"/>
</dbReference>
<dbReference type="SUPFAM" id="SSF53335">
    <property type="entry name" value="S-adenosyl-L-methionine-dependent methyltransferases"/>
    <property type="match status" value="1"/>
</dbReference>
<gene>
    <name evidence="2" type="ORF">SAMN05421854_11984</name>
</gene>
<accession>A0A1I6AJH6</accession>
<evidence type="ECO:0000313" key="2">
    <source>
        <dbReference type="EMBL" id="SFQ68852.1"/>
    </source>
</evidence>
<reference evidence="3" key="1">
    <citation type="submission" date="2016-10" db="EMBL/GenBank/DDBJ databases">
        <authorList>
            <person name="Varghese N."/>
            <person name="Submissions S."/>
        </authorList>
    </citation>
    <scope>NUCLEOTIDE SEQUENCE [LARGE SCALE GENOMIC DNA]</scope>
    <source>
        <strain evidence="3">DSM 44637</strain>
    </source>
</reference>
<evidence type="ECO:0000313" key="3">
    <source>
        <dbReference type="Proteomes" id="UP000199137"/>
    </source>
</evidence>
<organism evidence="2 3">
    <name type="scientific">Amycolatopsis rubida</name>
    <dbReference type="NCBI Taxonomy" id="112413"/>
    <lineage>
        <taxon>Bacteria</taxon>
        <taxon>Bacillati</taxon>
        <taxon>Actinomycetota</taxon>
        <taxon>Actinomycetes</taxon>
        <taxon>Pseudonocardiales</taxon>
        <taxon>Pseudonocardiaceae</taxon>
        <taxon>Amycolatopsis</taxon>
    </lineage>
</organism>
<dbReference type="GO" id="GO:0032259">
    <property type="term" value="P:methylation"/>
    <property type="evidence" value="ECO:0007669"/>
    <property type="project" value="UniProtKB-KW"/>
</dbReference>
<evidence type="ECO:0000259" key="1">
    <source>
        <dbReference type="Pfam" id="PF08241"/>
    </source>
</evidence>
<dbReference type="PANTHER" id="PTHR42912">
    <property type="entry name" value="METHYLTRANSFERASE"/>
    <property type="match status" value="1"/>
</dbReference>
<dbReference type="EMBL" id="FOWC01000019">
    <property type="protein sequence ID" value="SFQ68852.1"/>
    <property type="molecule type" value="Genomic_DNA"/>
</dbReference>
<keyword evidence="2" id="KW-0808">Transferase</keyword>
<dbReference type="CDD" id="cd02440">
    <property type="entry name" value="AdoMet_MTases"/>
    <property type="match status" value="1"/>
</dbReference>
<dbReference type="Gene3D" id="3.40.50.150">
    <property type="entry name" value="Vaccinia Virus protein VP39"/>
    <property type="match status" value="1"/>
</dbReference>
<dbReference type="InterPro" id="IPR029063">
    <property type="entry name" value="SAM-dependent_MTases_sf"/>
</dbReference>
<dbReference type="Pfam" id="PF08241">
    <property type="entry name" value="Methyltransf_11"/>
    <property type="match status" value="1"/>
</dbReference>
<feature type="domain" description="Methyltransferase type 11" evidence="1">
    <location>
        <begin position="79"/>
        <end position="172"/>
    </location>
</feature>
<dbReference type="InterPro" id="IPR013216">
    <property type="entry name" value="Methyltransf_11"/>
</dbReference>
<proteinExistence type="predicted"/>